<accession>A0AAV3QY39</accession>
<comment type="caution">
    <text evidence="1">The sequence shown here is derived from an EMBL/GenBank/DDBJ whole genome shotgun (WGS) entry which is preliminary data.</text>
</comment>
<reference evidence="1 2" key="1">
    <citation type="submission" date="2024-01" db="EMBL/GenBank/DDBJ databases">
        <title>The complete chloroplast genome sequence of Lithospermum erythrorhizon: insights into the phylogenetic relationship among Boraginaceae species and the maternal lineages of purple gromwells.</title>
        <authorList>
            <person name="Okada T."/>
            <person name="Watanabe K."/>
        </authorList>
    </citation>
    <scope>NUCLEOTIDE SEQUENCE [LARGE SCALE GENOMIC DNA]</scope>
</reference>
<protein>
    <submittedName>
        <fullName evidence="1">Uncharacterized protein</fullName>
    </submittedName>
</protein>
<dbReference type="AlphaFoldDB" id="A0AAV3QY39"/>
<sequence length="118" mass="13155">MTGGYQTQSPVPDPLVELDADFEGNIIQRNSTFLHRHSFHSSSRSMILINTDILYGRKSTCQDTQDTVWNLKVSSVGRGLMGYLGNKGSISTSMSLQFAPNKLLLCVQSFNIWRKGGR</sequence>
<keyword evidence="2" id="KW-1185">Reference proteome</keyword>
<gene>
    <name evidence="1" type="ORF">LIER_23608</name>
</gene>
<evidence type="ECO:0000313" key="1">
    <source>
        <dbReference type="EMBL" id="GAA0169042.1"/>
    </source>
</evidence>
<dbReference type="EMBL" id="BAABME010006690">
    <property type="protein sequence ID" value="GAA0169042.1"/>
    <property type="molecule type" value="Genomic_DNA"/>
</dbReference>
<name>A0AAV3QY39_LITER</name>
<dbReference type="Proteomes" id="UP001454036">
    <property type="component" value="Unassembled WGS sequence"/>
</dbReference>
<organism evidence="1 2">
    <name type="scientific">Lithospermum erythrorhizon</name>
    <name type="common">Purple gromwell</name>
    <name type="synonym">Lithospermum officinale var. erythrorhizon</name>
    <dbReference type="NCBI Taxonomy" id="34254"/>
    <lineage>
        <taxon>Eukaryota</taxon>
        <taxon>Viridiplantae</taxon>
        <taxon>Streptophyta</taxon>
        <taxon>Embryophyta</taxon>
        <taxon>Tracheophyta</taxon>
        <taxon>Spermatophyta</taxon>
        <taxon>Magnoliopsida</taxon>
        <taxon>eudicotyledons</taxon>
        <taxon>Gunneridae</taxon>
        <taxon>Pentapetalae</taxon>
        <taxon>asterids</taxon>
        <taxon>lamiids</taxon>
        <taxon>Boraginales</taxon>
        <taxon>Boraginaceae</taxon>
        <taxon>Boraginoideae</taxon>
        <taxon>Lithospermeae</taxon>
        <taxon>Lithospermum</taxon>
    </lineage>
</organism>
<proteinExistence type="predicted"/>
<evidence type="ECO:0000313" key="2">
    <source>
        <dbReference type="Proteomes" id="UP001454036"/>
    </source>
</evidence>